<dbReference type="Gene3D" id="1.10.8.60">
    <property type="match status" value="1"/>
</dbReference>
<dbReference type="KEGG" id="scc:Spico_0013"/>
<dbReference type="HOGENOM" id="CLU_000445_8_12_12"/>
<dbReference type="PROSITE" id="PS00688">
    <property type="entry name" value="SIGMA54_INTERACT_3"/>
    <property type="match status" value="1"/>
</dbReference>
<keyword evidence="5" id="KW-0804">Transcription</keyword>
<dbReference type="InterPro" id="IPR025943">
    <property type="entry name" value="Sigma_54_int_dom_ATP-bd_2"/>
</dbReference>
<dbReference type="CDD" id="cd00009">
    <property type="entry name" value="AAA"/>
    <property type="match status" value="1"/>
</dbReference>
<protein>
    <submittedName>
        <fullName evidence="7">Sigma54 specific transcriptional regulator, Fis family</fullName>
    </submittedName>
</protein>
<evidence type="ECO:0000256" key="4">
    <source>
        <dbReference type="ARBA" id="ARBA00023125"/>
    </source>
</evidence>
<keyword evidence="1" id="KW-0547">Nucleotide-binding</keyword>
<dbReference type="PROSITE" id="PS00676">
    <property type="entry name" value="SIGMA54_INTERACT_2"/>
    <property type="match status" value="1"/>
</dbReference>
<dbReference type="Gene3D" id="1.10.10.60">
    <property type="entry name" value="Homeodomain-like"/>
    <property type="match status" value="1"/>
</dbReference>
<dbReference type="SUPFAM" id="SSF52540">
    <property type="entry name" value="P-loop containing nucleoside triphosphate hydrolases"/>
    <property type="match status" value="1"/>
</dbReference>
<dbReference type="InterPro" id="IPR002078">
    <property type="entry name" value="Sigma_54_int"/>
</dbReference>
<dbReference type="GO" id="GO:0006355">
    <property type="term" value="P:regulation of DNA-templated transcription"/>
    <property type="evidence" value="ECO:0007669"/>
    <property type="project" value="InterPro"/>
</dbReference>
<dbReference type="AlphaFoldDB" id="F4GI96"/>
<sequence>MNPHTTMLQSISSEILAEKKKIFREMTKAALPHLHKLFKLFGNEKAFILLVDADSVVLEYLYAENGSVATYVPDAGDLFSEDSAGTNAIALSLMTDSLSYVQGCEHWLEKYYDIMSVAAPLHVNDGVVGTIALVWLKSAEQNLSLALSLVESTVYGIERESMIQNLLSAQTLVVTQQRMVLDFVDTGLIAISKNGEIRQINQQALTIFHEKGIWEGRGIAELVNSPGNFFDLLCNTPVLEEHDVPVHIGDIYIHVAFSTFIMKANQVDIWMIIRCREFRTVKKLMNKVSHNVAYYSFEDIISEADTMKEPLKLAKLASKATSNVLVTGETGTGKELLVQSIHNGGSRRGKPFVAINCGVVSRELIRSELFGYEGGAFTGAKSTGSMGKFELADGGTLFLDEIGEMPADVQAVLLRVLQTHQVTRVGGKYPIPVDVRVIAATNRDLEQDVRDNFFRGDLYYRLNVLSIILPPLRERGKDIQLLADFFVEKYVEEKDGISIKISPEVYDVFDGYPWPGNIRELENVIHRAILLSEDGIVRRHHLPTNLQAWWNGNKEQKLIYCQADLPKIDDMKAVLVRNALKDFSGNVKKVASYLNLSRGTVYNMMKKYGFDGDTYRDMTRK</sequence>
<dbReference type="PANTHER" id="PTHR32071:SF57">
    <property type="entry name" value="C4-DICARBOXYLATE TRANSPORT TRANSCRIPTIONAL REGULATORY PROTEIN DCTD"/>
    <property type="match status" value="1"/>
</dbReference>
<dbReference type="InterPro" id="IPR058031">
    <property type="entry name" value="AAA_lid_NorR"/>
</dbReference>
<dbReference type="InterPro" id="IPR029016">
    <property type="entry name" value="GAF-like_dom_sf"/>
</dbReference>
<dbReference type="InterPro" id="IPR027417">
    <property type="entry name" value="P-loop_NTPase"/>
</dbReference>
<dbReference type="InterPro" id="IPR009057">
    <property type="entry name" value="Homeodomain-like_sf"/>
</dbReference>
<dbReference type="SUPFAM" id="SSF46689">
    <property type="entry name" value="Homeodomain-like"/>
    <property type="match status" value="1"/>
</dbReference>
<proteinExistence type="predicted"/>
<dbReference type="eggNOG" id="COG3284">
    <property type="taxonomic scope" value="Bacteria"/>
</dbReference>
<dbReference type="GO" id="GO:0043565">
    <property type="term" value="F:sequence-specific DNA binding"/>
    <property type="evidence" value="ECO:0007669"/>
    <property type="project" value="InterPro"/>
</dbReference>
<dbReference type="Proteomes" id="UP000007939">
    <property type="component" value="Chromosome"/>
</dbReference>
<dbReference type="Pfam" id="PF00158">
    <property type="entry name" value="Sigma54_activat"/>
    <property type="match status" value="1"/>
</dbReference>
<dbReference type="SMART" id="SM00382">
    <property type="entry name" value="AAA"/>
    <property type="match status" value="1"/>
</dbReference>
<evidence type="ECO:0000256" key="1">
    <source>
        <dbReference type="ARBA" id="ARBA00022741"/>
    </source>
</evidence>
<dbReference type="InterPro" id="IPR003593">
    <property type="entry name" value="AAA+_ATPase"/>
</dbReference>
<evidence type="ECO:0000256" key="5">
    <source>
        <dbReference type="ARBA" id="ARBA00023163"/>
    </source>
</evidence>
<evidence type="ECO:0000256" key="3">
    <source>
        <dbReference type="ARBA" id="ARBA00023015"/>
    </source>
</evidence>
<accession>F4GI96</accession>
<evidence type="ECO:0000313" key="8">
    <source>
        <dbReference type="Proteomes" id="UP000007939"/>
    </source>
</evidence>
<dbReference type="GO" id="GO:0005524">
    <property type="term" value="F:ATP binding"/>
    <property type="evidence" value="ECO:0007669"/>
    <property type="project" value="UniProtKB-KW"/>
</dbReference>
<gene>
    <name evidence="7" type="ordered locus">Spico_0013</name>
</gene>
<name>F4GI96_PARC1</name>
<dbReference type="FunFam" id="3.40.50.300:FF:000006">
    <property type="entry name" value="DNA-binding transcriptional regulator NtrC"/>
    <property type="match status" value="1"/>
</dbReference>
<organism evidence="7 8">
    <name type="scientific">Parasphaerochaeta coccoides (strain ATCC BAA-1237 / DSM 17374 / SPN1)</name>
    <name type="common">Sphaerochaeta coccoides</name>
    <dbReference type="NCBI Taxonomy" id="760011"/>
    <lineage>
        <taxon>Bacteria</taxon>
        <taxon>Pseudomonadati</taxon>
        <taxon>Spirochaetota</taxon>
        <taxon>Spirochaetia</taxon>
        <taxon>Spirochaetales</taxon>
        <taxon>Sphaerochaetaceae</taxon>
        <taxon>Parasphaerochaeta</taxon>
    </lineage>
</organism>
<evidence type="ECO:0000259" key="6">
    <source>
        <dbReference type="PROSITE" id="PS50045"/>
    </source>
</evidence>
<dbReference type="PROSITE" id="PS50045">
    <property type="entry name" value="SIGMA54_INTERACT_4"/>
    <property type="match status" value="1"/>
</dbReference>
<dbReference type="PROSITE" id="PS00675">
    <property type="entry name" value="SIGMA54_INTERACT_1"/>
    <property type="match status" value="1"/>
</dbReference>
<feature type="domain" description="Sigma-54 factor interaction" evidence="6">
    <location>
        <begin position="300"/>
        <end position="530"/>
    </location>
</feature>
<dbReference type="Pfam" id="PF02954">
    <property type="entry name" value="HTH_8"/>
    <property type="match status" value="1"/>
</dbReference>
<keyword evidence="4" id="KW-0238">DNA-binding</keyword>
<dbReference type="EMBL" id="CP002659">
    <property type="protein sequence ID" value="AEC01255.1"/>
    <property type="molecule type" value="Genomic_DNA"/>
</dbReference>
<keyword evidence="2" id="KW-0067">ATP-binding</keyword>
<dbReference type="InterPro" id="IPR025944">
    <property type="entry name" value="Sigma_54_int_dom_CS"/>
</dbReference>
<dbReference type="InterPro" id="IPR025662">
    <property type="entry name" value="Sigma_54_int_dom_ATP-bd_1"/>
</dbReference>
<keyword evidence="3" id="KW-0805">Transcription regulation</keyword>
<evidence type="ECO:0000313" key="7">
    <source>
        <dbReference type="EMBL" id="AEC01255.1"/>
    </source>
</evidence>
<keyword evidence="8" id="KW-1185">Reference proteome</keyword>
<dbReference type="InterPro" id="IPR002197">
    <property type="entry name" value="HTH_Fis"/>
</dbReference>
<dbReference type="Gene3D" id="3.30.450.40">
    <property type="match status" value="1"/>
</dbReference>
<dbReference type="STRING" id="760011.Spico_0013"/>
<dbReference type="Pfam" id="PF25601">
    <property type="entry name" value="AAA_lid_14"/>
    <property type="match status" value="1"/>
</dbReference>
<evidence type="ECO:0000256" key="2">
    <source>
        <dbReference type="ARBA" id="ARBA00022840"/>
    </source>
</evidence>
<reference evidence="7 8" key="2">
    <citation type="journal article" date="2012" name="Stand. Genomic Sci.">
        <title>Complete genome sequence of the termite hindgut bacterium Spirochaeta coccoides type strain (SPN1(T)), reclassification in the genus Sphaerochaeta as Sphaerochaeta coccoides comb. nov. and emendations of the family Spirochaetaceae and the genus Sphaerochaeta.</title>
        <authorList>
            <person name="Abt B."/>
            <person name="Han C."/>
            <person name="Scheuner C."/>
            <person name="Lu M."/>
            <person name="Lapidus A."/>
            <person name="Nolan M."/>
            <person name="Lucas S."/>
            <person name="Hammon N."/>
            <person name="Deshpande S."/>
            <person name="Cheng J.F."/>
            <person name="Tapia R."/>
            <person name="Goodwin L.A."/>
            <person name="Pitluck S."/>
            <person name="Liolios K."/>
            <person name="Pagani I."/>
            <person name="Ivanova N."/>
            <person name="Mavromatis K."/>
            <person name="Mikhailova N."/>
            <person name="Huntemann M."/>
            <person name="Pati A."/>
            <person name="Chen A."/>
            <person name="Palaniappan K."/>
            <person name="Land M."/>
            <person name="Hauser L."/>
            <person name="Brambilla E.M."/>
            <person name="Rohde M."/>
            <person name="Spring S."/>
            <person name="Gronow S."/>
            <person name="Goker M."/>
            <person name="Woyke T."/>
            <person name="Bristow J."/>
            <person name="Eisen J.A."/>
            <person name="Markowitz V."/>
            <person name="Hugenholtz P."/>
            <person name="Kyrpides N.C."/>
            <person name="Klenk H.P."/>
            <person name="Detter J.C."/>
        </authorList>
    </citation>
    <scope>NUCLEOTIDE SEQUENCE [LARGE SCALE GENOMIC DNA]</scope>
    <source>
        <strain evidence="8">ATCC BAA-1237 / DSM 17374 / SPN1</strain>
    </source>
</reference>
<reference evidence="8" key="1">
    <citation type="submission" date="2011-04" db="EMBL/GenBank/DDBJ databases">
        <title>The complete genome of Spirochaeta coccoides DSM 17374.</title>
        <authorList>
            <person name="Lucas S."/>
            <person name="Copeland A."/>
            <person name="Lapidus A."/>
            <person name="Bruce D."/>
            <person name="Goodwin L."/>
            <person name="Pitluck S."/>
            <person name="Peters L."/>
            <person name="Kyrpides N."/>
            <person name="Mavromatis K."/>
            <person name="Pagani I."/>
            <person name="Ivanova N."/>
            <person name="Ovchinnikova G."/>
            <person name="Lu M."/>
            <person name="Detter J.C."/>
            <person name="Tapia R."/>
            <person name="Han C."/>
            <person name="Land M."/>
            <person name="Hauser L."/>
            <person name="Markowitz V."/>
            <person name="Cheng J.-F."/>
            <person name="Hugenholtz P."/>
            <person name="Woyke T."/>
            <person name="Wu D."/>
            <person name="Spring S."/>
            <person name="Schroeder M."/>
            <person name="Brambilla E."/>
            <person name="Klenk H.-P."/>
            <person name="Eisen J.A."/>
        </authorList>
    </citation>
    <scope>NUCLEOTIDE SEQUENCE [LARGE SCALE GENOMIC DNA]</scope>
    <source>
        <strain evidence="8">ATCC BAA-1237 / DSM 17374 / SPN1</strain>
    </source>
</reference>
<dbReference type="PANTHER" id="PTHR32071">
    <property type="entry name" value="TRANSCRIPTIONAL REGULATORY PROTEIN"/>
    <property type="match status" value="1"/>
</dbReference>
<dbReference type="Gene3D" id="3.40.50.300">
    <property type="entry name" value="P-loop containing nucleotide triphosphate hydrolases"/>
    <property type="match status" value="1"/>
</dbReference>